<organism evidence="1 2">
    <name type="scientific">Caerostris extrusa</name>
    <name type="common">Bark spider</name>
    <name type="synonym">Caerostris bankana</name>
    <dbReference type="NCBI Taxonomy" id="172846"/>
    <lineage>
        <taxon>Eukaryota</taxon>
        <taxon>Metazoa</taxon>
        <taxon>Ecdysozoa</taxon>
        <taxon>Arthropoda</taxon>
        <taxon>Chelicerata</taxon>
        <taxon>Arachnida</taxon>
        <taxon>Araneae</taxon>
        <taxon>Araneomorphae</taxon>
        <taxon>Entelegynae</taxon>
        <taxon>Araneoidea</taxon>
        <taxon>Araneidae</taxon>
        <taxon>Caerostris</taxon>
    </lineage>
</organism>
<proteinExistence type="predicted"/>
<name>A0AAV4XCJ7_CAEEX</name>
<comment type="caution">
    <text evidence="1">The sequence shown here is derived from an EMBL/GenBank/DDBJ whole genome shotgun (WGS) entry which is preliminary data.</text>
</comment>
<dbReference type="Proteomes" id="UP001054945">
    <property type="component" value="Unassembled WGS sequence"/>
</dbReference>
<evidence type="ECO:0000313" key="1">
    <source>
        <dbReference type="EMBL" id="GIY91925.1"/>
    </source>
</evidence>
<dbReference type="AlphaFoldDB" id="A0AAV4XCJ7"/>
<sequence length="148" mass="17150">MRTYHEREKKGTTHSLAFHHMCREGKHGRPVCETNTCSMKDARCWWPKKLYPSLQSNGIRSSLLGFLIHLNEMYFEPIFCSFSSSYTRQIPLPLSGLYRWFSPTFHLLISLDSHHNLYGSFSLFECHHHILSSLRSPALLSLLAGISH</sequence>
<dbReference type="EMBL" id="BPLR01017475">
    <property type="protein sequence ID" value="GIY91925.1"/>
    <property type="molecule type" value="Genomic_DNA"/>
</dbReference>
<accession>A0AAV4XCJ7</accession>
<protein>
    <submittedName>
        <fullName evidence="1">Uncharacterized protein</fullName>
    </submittedName>
</protein>
<keyword evidence="2" id="KW-1185">Reference proteome</keyword>
<reference evidence="1 2" key="1">
    <citation type="submission" date="2021-06" db="EMBL/GenBank/DDBJ databases">
        <title>Caerostris extrusa draft genome.</title>
        <authorList>
            <person name="Kono N."/>
            <person name="Arakawa K."/>
        </authorList>
    </citation>
    <scope>NUCLEOTIDE SEQUENCE [LARGE SCALE GENOMIC DNA]</scope>
</reference>
<evidence type="ECO:0000313" key="2">
    <source>
        <dbReference type="Proteomes" id="UP001054945"/>
    </source>
</evidence>
<gene>
    <name evidence="1" type="ORF">CEXT_622851</name>
</gene>